<feature type="chain" id="PRO_5017255851" description="Granulins domain-containing protein" evidence="1">
    <location>
        <begin position="18"/>
        <end position="113"/>
    </location>
</feature>
<feature type="signal peptide" evidence="1">
    <location>
        <begin position="1"/>
        <end position="17"/>
    </location>
</feature>
<evidence type="ECO:0000313" key="2">
    <source>
        <dbReference type="EMBL" id="RHZ77186.1"/>
    </source>
</evidence>
<organism evidence="2 3">
    <name type="scientific">Diversispora epigaea</name>
    <dbReference type="NCBI Taxonomy" id="1348612"/>
    <lineage>
        <taxon>Eukaryota</taxon>
        <taxon>Fungi</taxon>
        <taxon>Fungi incertae sedis</taxon>
        <taxon>Mucoromycota</taxon>
        <taxon>Glomeromycotina</taxon>
        <taxon>Glomeromycetes</taxon>
        <taxon>Diversisporales</taxon>
        <taxon>Diversisporaceae</taxon>
        <taxon>Diversispora</taxon>
    </lineage>
</organism>
<dbReference type="AlphaFoldDB" id="A0A397ITS4"/>
<comment type="caution">
    <text evidence="2">The sequence shown here is derived from an EMBL/GenBank/DDBJ whole genome shotgun (WGS) entry which is preliminary data.</text>
</comment>
<protein>
    <recommendedName>
        <fullName evidence="4">Granulins domain-containing protein</fullName>
    </recommendedName>
</protein>
<evidence type="ECO:0000256" key="1">
    <source>
        <dbReference type="SAM" id="SignalP"/>
    </source>
</evidence>
<accession>A0A397ITS4</accession>
<proteinExistence type="predicted"/>
<dbReference type="Proteomes" id="UP000266861">
    <property type="component" value="Unassembled WGS sequence"/>
</dbReference>
<evidence type="ECO:0008006" key="4">
    <source>
        <dbReference type="Google" id="ProtNLM"/>
    </source>
</evidence>
<gene>
    <name evidence="2" type="ORF">Glove_184g27</name>
</gene>
<dbReference type="EMBL" id="PQFF01000174">
    <property type="protein sequence ID" value="RHZ77186.1"/>
    <property type="molecule type" value="Genomic_DNA"/>
</dbReference>
<reference evidence="2 3" key="1">
    <citation type="submission" date="2018-08" db="EMBL/GenBank/DDBJ databases">
        <title>Genome and evolution of the arbuscular mycorrhizal fungus Diversispora epigaea (formerly Glomus versiforme) and its bacterial endosymbionts.</title>
        <authorList>
            <person name="Sun X."/>
            <person name="Fei Z."/>
            <person name="Harrison M."/>
        </authorList>
    </citation>
    <scope>NUCLEOTIDE SEQUENCE [LARGE SCALE GENOMIC DNA]</scope>
    <source>
        <strain evidence="2 3">IT104</strain>
    </source>
</reference>
<name>A0A397ITS4_9GLOM</name>
<sequence length="113" mass="12335">MKNLITFVFIIITFINAFDNFTFASSSPANWKRLETTNLTTCGGTSYYYECSNGVGSCTSADIDCSGNTCCEASQYCGSDGYCHTSRASTQIPTTFKLIVILTISLKLAYLIL</sequence>
<evidence type="ECO:0000313" key="3">
    <source>
        <dbReference type="Proteomes" id="UP000266861"/>
    </source>
</evidence>
<keyword evidence="1" id="KW-0732">Signal</keyword>
<keyword evidence="3" id="KW-1185">Reference proteome</keyword>